<dbReference type="Pfam" id="PF02525">
    <property type="entry name" value="Flavodoxin_2"/>
    <property type="match status" value="1"/>
</dbReference>
<feature type="domain" description="Flavodoxin-like fold" evidence="3">
    <location>
        <begin position="3"/>
        <end position="193"/>
    </location>
</feature>
<evidence type="ECO:0000256" key="1">
    <source>
        <dbReference type="ARBA" id="ARBA00006252"/>
    </source>
</evidence>
<protein>
    <submittedName>
        <fullName evidence="4">NAD(P)H dehydrogenase (Quinone)</fullName>
    </submittedName>
</protein>
<keyword evidence="5" id="KW-1185">Reference proteome</keyword>
<dbReference type="RefSeq" id="WP_132858315.1">
    <property type="nucleotide sequence ID" value="NZ_SMGR01000001.1"/>
</dbReference>
<dbReference type="PANTHER" id="PTHR10204">
    <property type="entry name" value="NAD P H OXIDOREDUCTASE-RELATED"/>
    <property type="match status" value="1"/>
</dbReference>
<name>A0A4R1NIU5_9RHOB</name>
<dbReference type="Proteomes" id="UP000295673">
    <property type="component" value="Unassembled WGS sequence"/>
</dbReference>
<dbReference type="GO" id="GO:0003955">
    <property type="term" value="F:NAD(P)H dehydrogenase (quinone) activity"/>
    <property type="evidence" value="ECO:0007669"/>
    <property type="project" value="TreeGrafter"/>
</dbReference>
<evidence type="ECO:0000313" key="5">
    <source>
        <dbReference type="Proteomes" id="UP000295673"/>
    </source>
</evidence>
<accession>A0A4R1NIU5</accession>
<sequence length="252" mass="27041">MGTVLVVSAHPSQGSFTNAWAAATIAAAEADGHDVLRSDLCAMGFDAVERADHYGEAGATAFDPLKAQEAAAAAGRLPAEVAAEVAKIQAAERIVLHFPIWWFAPPAVVKGWCDRVLVQGLLHSVEERFDAGLCGDKSVLFCVSTGASASECGPDGKEGDLMLQLWPLAQTFRYLGMEVLAPVAVHSVHGYFEGDDEVALQTRLSAVLSEQTDVFHNWNIRERVPFNSDEQFDSDGRLKAGAPSYSPFVRPV</sequence>
<dbReference type="InterPro" id="IPR003680">
    <property type="entry name" value="Flavodoxin_fold"/>
</dbReference>
<dbReference type="SUPFAM" id="SSF52218">
    <property type="entry name" value="Flavoproteins"/>
    <property type="match status" value="1"/>
</dbReference>
<gene>
    <name evidence="4" type="ORF">BXY66_0190</name>
</gene>
<reference evidence="4 5" key="1">
    <citation type="submission" date="2019-03" db="EMBL/GenBank/DDBJ databases">
        <title>Genomic Encyclopedia of Archaeal and Bacterial Type Strains, Phase II (KMG-II): from individual species to whole genera.</title>
        <authorList>
            <person name="Goeker M."/>
        </authorList>
    </citation>
    <scope>NUCLEOTIDE SEQUENCE [LARGE SCALE GENOMIC DNA]</scope>
    <source>
        <strain evidence="4 5">DSM 26433</strain>
    </source>
</reference>
<dbReference type="InterPro" id="IPR051545">
    <property type="entry name" value="NAD(P)H_dehydrogenase_qn"/>
</dbReference>
<dbReference type="OrthoDB" id="9798454at2"/>
<evidence type="ECO:0000313" key="4">
    <source>
        <dbReference type="EMBL" id="TCL08157.1"/>
    </source>
</evidence>
<evidence type="ECO:0000259" key="3">
    <source>
        <dbReference type="Pfam" id="PF02525"/>
    </source>
</evidence>
<organism evidence="4 5">
    <name type="scientific">Shimia isoporae</name>
    <dbReference type="NCBI Taxonomy" id="647720"/>
    <lineage>
        <taxon>Bacteria</taxon>
        <taxon>Pseudomonadati</taxon>
        <taxon>Pseudomonadota</taxon>
        <taxon>Alphaproteobacteria</taxon>
        <taxon>Rhodobacterales</taxon>
        <taxon>Roseobacteraceae</taxon>
    </lineage>
</organism>
<proteinExistence type="inferred from homology"/>
<comment type="similarity">
    <text evidence="1">Belongs to the NAD(P)H dehydrogenase (quinone) family.</text>
</comment>
<keyword evidence="2" id="KW-0560">Oxidoreductase</keyword>
<dbReference type="Gene3D" id="3.40.50.360">
    <property type="match status" value="1"/>
</dbReference>
<dbReference type="AlphaFoldDB" id="A0A4R1NIU5"/>
<evidence type="ECO:0000256" key="2">
    <source>
        <dbReference type="ARBA" id="ARBA00023002"/>
    </source>
</evidence>
<dbReference type="GO" id="GO:0005829">
    <property type="term" value="C:cytosol"/>
    <property type="evidence" value="ECO:0007669"/>
    <property type="project" value="TreeGrafter"/>
</dbReference>
<dbReference type="EMBL" id="SMGR01000001">
    <property type="protein sequence ID" value="TCL08157.1"/>
    <property type="molecule type" value="Genomic_DNA"/>
</dbReference>
<dbReference type="PANTHER" id="PTHR10204:SF34">
    <property type="entry name" value="NAD(P)H DEHYDROGENASE [QUINONE] 1 ISOFORM 1"/>
    <property type="match status" value="1"/>
</dbReference>
<dbReference type="InterPro" id="IPR029039">
    <property type="entry name" value="Flavoprotein-like_sf"/>
</dbReference>
<comment type="caution">
    <text evidence="4">The sequence shown here is derived from an EMBL/GenBank/DDBJ whole genome shotgun (WGS) entry which is preliminary data.</text>
</comment>